<evidence type="ECO:0000256" key="3">
    <source>
        <dbReference type="ARBA" id="ARBA00011034"/>
    </source>
</evidence>
<reference evidence="13" key="1">
    <citation type="submission" date="2011-08" db="EMBL/GenBank/DDBJ databases">
        <title>The draft genome of Latimeria chalumnae.</title>
        <authorList>
            <person name="Di Palma F."/>
            <person name="Alfoldi J."/>
            <person name="Johnson J."/>
            <person name="Berlin A."/>
            <person name="Gnerre S."/>
            <person name="Jaffe D."/>
            <person name="MacCallum I."/>
            <person name="Young S."/>
            <person name="Walker B.J."/>
            <person name="Lander E."/>
            <person name="Lindblad-Toh K."/>
        </authorList>
    </citation>
    <scope>NUCLEOTIDE SEQUENCE [LARGE SCALE GENOMIC DNA]</scope>
    <source>
        <strain evidence="13">Wild caught</strain>
    </source>
</reference>
<evidence type="ECO:0000256" key="4">
    <source>
        <dbReference type="ARBA" id="ARBA00022490"/>
    </source>
</evidence>
<dbReference type="EMBL" id="AFYH01023886">
    <property type="status" value="NOT_ANNOTATED_CDS"/>
    <property type="molecule type" value="Genomic_DNA"/>
</dbReference>
<dbReference type="RefSeq" id="XP_005990196.1">
    <property type="nucleotide sequence ID" value="XM_005990134.3"/>
</dbReference>
<dbReference type="GO" id="GO:0036513">
    <property type="term" value="C:Derlin-1 retrotranslocation complex"/>
    <property type="evidence" value="ECO:0007669"/>
    <property type="project" value="TreeGrafter"/>
</dbReference>
<dbReference type="HOGENOM" id="CLU_117238_0_0_1"/>
<dbReference type="PANTHER" id="PTHR28621">
    <property type="entry name" value="SELENOPROTEIN S"/>
    <property type="match status" value="1"/>
</dbReference>
<dbReference type="CTD" id="55829"/>
<dbReference type="GeneTree" id="ENSGT00940000166109"/>
<evidence type="ECO:0000256" key="11">
    <source>
        <dbReference type="SAM" id="Phobius"/>
    </source>
</evidence>
<dbReference type="GO" id="GO:0036502">
    <property type="term" value="C:Derlin-1-VIMP complex"/>
    <property type="evidence" value="ECO:0007669"/>
    <property type="project" value="TreeGrafter"/>
</dbReference>
<dbReference type="KEGG" id="lcm:102367291"/>
<keyword evidence="4" id="KW-0963">Cytoplasm</keyword>
<dbReference type="eggNOG" id="ENOG502RXYU">
    <property type="taxonomic scope" value="Eukaryota"/>
</dbReference>
<feature type="compositionally biased region" description="Polar residues" evidence="10">
    <location>
        <begin position="136"/>
        <end position="150"/>
    </location>
</feature>
<evidence type="ECO:0000256" key="9">
    <source>
        <dbReference type="ARBA" id="ARBA00023136"/>
    </source>
</evidence>
<evidence type="ECO:0000256" key="8">
    <source>
        <dbReference type="ARBA" id="ARBA00022989"/>
    </source>
</evidence>
<dbReference type="Ensembl" id="ENSLACT00000020861.2">
    <property type="protein sequence ID" value="ENSLACP00000020721.2"/>
    <property type="gene ID" value="ENSLACG00000018206.2"/>
</dbReference>
<reference evidence="12" key="2">
    <citation type="submission" date="2025-08" db="UniProtKB">
        <authorList>
            <consortium name="Ensembl"/>
        </authorList>
    </citation>
    <scope>IDENTIFICATION</scope>
</reference>
<proteinExistence type="inferred from homology"/>
<comment type="similarity">
    <text evidence="3">Belongs to the selenoprotein S family.</text>
</comment>
<keyword evidence="6" id="KW-0256">Endoplasmic reticulum</keyword>
<protein>
    <submittedName>
        <fullName evidence="12">Selenoprotein S</fullName>
    </submittedName>
</protein>
<dbReference type="GeneID" id="102367291"/>
<dbReference type="FunCoup" id="H3BFQ0">
    <property type="interactions" value="346"/>
</dbReference>
<dbReference type="AlphaFoldDB" id="H3BFQ0"/>
<organism evidence="12 13">
    <name type="scientific">Latimeria chalumnae</name>
    <name type="common">Coelacanth</name>
    <dbReference type="NCBI Taxonomy" id="7897"/>
    <lineage>
        <taxon>Eukaryota</taxon>
        <taxon>Metazoa</taxon>
        <taxon>Chordata</taxon>
        <taxon>Craniata</taxon>
        <taxon>Vertebrata</taxon>
        <taxon>Euteleostomi</taxon>
        <taxon>Coelacanthiformes</taxon>
        <taxon>Coelacanthidae</taxon>
        <taxon>Latimeria</taxon>
    </lineage>
</organism>
<name>H3BFQ0_LATCH</name>
<comment type="subcellular location">
    <subcellularLocation>
        <location evidence="2">Cytoplasm</location>
    </subcellularLocation>
    <subcellularLocation>
        <location evidence="1">Endoplasmic reticulum membrane</location>
        <topology evidence="1">Single-pass membrane protein</topology>
    </subcellularLocation>
</comment>
<dbReference type="EMBL" id="AFYH01023887">
    <property type="status" value="NOT_ANNOTATED_CDS"/>
    <property type="molecule type" value="Genomic_DNA"/>
</dbReference>
<dbReference type="OMA" id="KIAMWEN"/>
<feature type="compositionally biased region" description="Gly residues" evidence="10">
    <location>
        <begin position="161"/>
        <end position="175"/>
    </location>
</feature>
<keyword evidence="9 11" id="KW-0472">Membrane</keyword>
<keyword evidence="7" id="KW-0712">Selenocysteine</keyword>
<keyword evidence="5 11" id="KW-0812">Transmembrane</keyword>
<accession>H3BFQ0</accession>
<keyword evidence="8 11" id="KW-1133">Transmembrane helix</keyword>
<evidence type="ECO:0000256" key="10">
    <source>
        <dbReference type="SAM" id="MobiDB-lite"/>
    </source>
</evidence>
<dbReference type="Gene3D" id="6.10.250.2950">
    <property type="match status" value="1"/>
</dbReference>
<reference evidence="12" key="3">
    <citation type="submission" date="2025-09" db="UniProtKB">
        <authorList>
            <consortium name="Ensembl"/>
        </authorList>
    </citation>
    <scope>IDENTIFICATION</scope>
</reference>
<dbReference type="Bgee" id="ENSLACG00000018206">
    <property type="expression patterns" value="Expressed in muscle tissue and 6 other cell types or tissues"/>
</dbReference>
<dbReference type="PANTHER" id="PTHR28621:SF1">
    <property type="entry name" value="SELENOPROTEIN S"/>
    <property type="match status" value="1"/>
</dbReference>
<evidence type="ECO:0000313" key="13">
    <source>
        <dbReference type="Proteomes" id="UP000008672"/>
    </source>
</evidence>
<sequence length="189" mass="21179">MEAERGTGVVLDNKPELEQQGLEFLQQTVGNLFSDYGWYILFGCAAVLLFIQKFRGRMGALVQRRSDSSQVTVDPTLVVKQQEALEASRRRMQEELDAQAEKYKERQKQLDEEKRRQKIEMWESMQEGKSYKGNAKLSQQETRESSSSAVPKSKPDKKPLRGGGYSPLSGDGGGTCSWRPGRRGPSSGG</sequence>
<dbReference type="OrthoDB" id="75792at2759"/>
<keyword evidence="13" id="KW-1185">Reference proteome</keyword>
<evidence type="ECO:0000256" key="2">
    <source>
        <dbReference type="ARBA" id="ARBA00004496"/>
    </source>
</evidence>
<feature type="compositionally biased region" description="Basic and acidic residues" evidence="10">
    <location>
        <begin position="88"/>
        <end position="121"/>
    </location>
</feature>
<dbReference type="InterPro" id="IPR009703">
    <property type="entry name" value="Selenoprotein_S"/>
</dbReference>
<dbReference type="GO" id="GO:0030970">
    <property type="term" value="P:retrograde protein transport, ER to cytosol"/>
    <property type="evidence" value="ECO:0007669"/>
    <property type="project" value="TreeGrafter"/>
</dbReference>
<gene>
    <name evidence="12" type="primary">SELENOS</name>
</gene>
<evidence type="ECO:0000256" key="1">
    <source>
        <dbReference type="ARBA" id="ARBA00004389"/>
    </source>
</evidence>
<dbReference type="Proteomes" id="UP000008672">
    <property type="component" value="Unassembled WGS sequence"/>
</dbReference>
<dbReference type="InParanoid" id="H3BFQ0"/>
<dbReference type="GO" id="GO:0030968">
    <property type="term" value="P:endoplasmic reticulum unfolded protein response"/>
    <property type="evidence" value="ECO:0007669"/>
    <property type="project" value="TreeGrafter"/>
</dbReference>
<feature type="region of interest" description="Disordered" evidence="10">
    <location>
        <begin position="88"/>
        <end position="189"/>
    </location>
</feature>
<evidence type="ECO:0000256" key="6">
    <source>
        <dbReference type="ARBA" id="ARBA00022824"/>
    </source>
</evidence>
<evidence type="ECO:0000313" key="12">
    <source>
        <dbReference type="Ensembl" id="ENSLACP00000020721.2"/>
    </source>
</evidence>
<feature type="transmembrane region" description="Helical" evidence="11">
    <location>
        <begin position="36"/>
        <end position="54"/>
    </location>
</feature>
<evidence type="ECO:0000256" key="7">
    <source>
        <dbReference type="ARBA" id="ARBA00022933"/>
    </source>
</evidence>
<evidence type="ECO:0000256" key="5">
    <source>
        <dbReference type="ARBA" id="ARBA00022692"/>
    </source>
</evidence>
<dbReference type="STRING" id="7897.ENSLACP00000020721"/>
<dbReference type="Pfam" id="PF06936">
    <property type="entry name" value="Selenoprotein_S"/>
    <property type="match status" value="1"/>
</dbReference>
<dbReference type="EMBL" id="AFYH01023885">
    <property type="status" value="NOT_ANNOTATED_CDS"/>
    <property type="molecule type" value="Genomic_DNA"/>
</dbReference>